<sequence>MAWTGMVEHEWRDMNGMAMNGGAGVAGHKCHGQEWHGHEWRGMNDRGMNGVAGVAGHKCHGQEWHGHEWWDYGMMTLFLTLSCNIFTYLKLSIANSMPTLSNARNQTINPPSPPPYLCSVNSQYIFCNILRPL</sequence>
<gene>
    <name evidence="1" type="ORF">CEXT_608161</name>
</gene>
<keyword evidence="2" id="KW-1185">Reference proteome</keyword>
<organism evidence="1 2">
    <name type="scientific">Caerostris extrusa</name>
    <name type="common">Bark spider</name>
    <name type="synonym">Caerostris bankana</name>
    <dbReference type="NCBI Taxonomy" id="172846"/>
    <lineage>
        <taxon>Eukaryota</taxon>
        <taxon>Metazoa</taxon>
        <taxon>Ecdysozoa</taxon>
        <taxon>Arthropoda</taxon>
        <taxon>Chelicerata</taxon>
        <taxon>Arachnida</taxon>
        <taxon>Araneae</taxon>
        <taxon>Araneomorphae</taxon>
        <taxon>Entelegynae</taxon>
        <taxon>Araneoidea</taxon>
        <taxon>Araneidae</taxon>
        <taxon>Caerostris</taxon>
    </lineage>
</organism>
<dbReference type="Proteomes" id="UP001054945">
    <property type="component" value="Unassembled WGS sequence"/>
</dbReference>
<comment type="caution">
    <text evidence="1">The sequence shown here is derived from an EMBL/GenBank/DDBJ whole genome shotgun (WGS) entry which is preliminary data.</text>
</comment>
<dbReference type="AlphaFoldDB" id="A0AAV4QH80"/>
<evidence type="ECO:0000313" key="1">
    <source>
        <dbReference type="EMBL" id="GIY07629.1"/>
    </source>
</evidence>
<accession>A0AAV4QH80</accession>
<name>A0AAV4QH80_CAEEX</name>
<proteinExistence type="predicted"/>
<evidence type="ECO:0000313" key="2">
    <source>
        <dbReference type="Proteomes" id="UP001054945"/>
    </source>
</evidence>
<reference evidence="1 2" key="1">
    <citation type="submission" date="2021-06" db="EMBL/GenBank/DDBJ databases">
        <title>Caerostris extrusa draft genome.</title>
        <authorList>
            <person name="Kono N."/>
            <person name="Arakawa K."/>
        </authorList>
    </citation>
    <scope>NUCLEOTIDE SEQUENCE [LARGE SCALE GENOMIC DNA]</scope>
</reference>
<protein>
    <submittedName>
        <fullName evidence="1">Uncharacterized protein</fullName>
    </submittedName>
</protein>
<dbReference type="EMBL" id="BPLR01006134">
    <property type="protein sequence ID" value="GIY07629.1"/>
    <property type="molecule type" value="Genomic_DNA"/>
</dbReference>